<dbReference type="Proteomes" id="UP000694867">
    <property type="component" value="Unplaced"/>
</dbReference>
<dbReference type="GeneID" id="100900151"/>
<feature type="transmembrane region" description="Helical" evidence="6">
    <location>
        <begin position="325"/>
        <end position="346"/>
    </location>
</feature>
<dbReference type="AlphaFoldDB" id="A0AAJ7L6D9"/>
<feature type="transmembrane region" description="Helical" evidence="6">
    <location>
        <begin position="35"/>
        <end position="55"/>
    </location>
</feature>
<dbReference type="Pfam" id="PF02535">
    <property type="entry name" value="Zip"/>
    <property type="match status" value="1"/>
</dbReference>
<evidence type="ECO:0000256" key="6">
    <source>
        <dbReference type="SAM" id="Phobius"/>
    </source>
</evidence>
<evidence type="ECO:0000256" key="4">
    <source>
        <dbReference type="ARBA" id="ARBA00023136"/>
    </source>
</evidence>
<organism evidence="7 8">
    <name type="scientific">Galendromus occidentalis</name>
    <name type="common">western predatory mite</name>
    <dbReference type="NCBI Taxonomy" id="34638"/>
    <lineage>
        <taxon>Eukaryota</taxon>
        <taxon>Metazoa</taxon>
        <taxon>Ecdysozoa</taxon>
        <taxon>Arthropoda</taxon>
        <taxon>Chelicerata</taxon>
        <taxon>Arachnida</taxon>
        <taxon>Acari</taxon>
        <taxon>Parasitiformes</taxon>
        <taxon>Mesostigmata</taxon>
        <taxon>Gamasina</taxon>
        <taxon>Phytoseioidea</taxon>
        <taxon>Phytoseiidae</taxon>
        <taxon>Typhlodrominae</taxon>
        <taxon>Galendromus</taxon>
    </lineage>
</organism>
<feature type="transmembrane region" description="Helical" evidence="6">
    <location>
        <begin position="297"/>
        <end position="319"/>
    </location>
</feature>
<sequence>MSELHPAIEDDFHALFHEVPHDHLTLNSIKRQVPLILMLTTFLAGLLPLTLKFRYTWLQLRQLFLSLGVVDNRSVLHLLMIRVTLGMLLTSCFVCLLPKTRELLEFDVARIPNAEILISFALALLIVYQETVVHCLIDPDENYNKQRHLYLVYFLRHRLDVPKFLPEEPRSPREQDEAGEEPRMVAVPPPSGGDDALATPRGPQKIKSRPMSNVERIREYQTEKRLYEKQINPRLNASVSVGVVVLLAHSTLDGCALGMQATVSETFFVLTCFLAHRALLATTITIELMYSNFSSKAIVWVMSVYACAPAIGAMVGIMAVSDERLAPLLGIACGASTAAYLYTIFFETLRSVPINSDSAILLNFSTFMGSAVSAIVIILIKVRLHLKP</sequence>
<comment type="subcellular location">
    <subcellularLocation>
        <location evidence="1">Membrane</location>
        <topology evidence="1">Multi-pass membrane protein</topology>
    </subcellularLocation>
</comment>
<dbReference type="RefSeq" id="XP_018495445.1">
    <property type="nucleotide sequence ID" value="XM_018639929.1"/>
</dbReference>
<keyword evidence="7" id="KW-1185">Reference proteome</keyword>
<keyword evidence="2 6" id="KW-0812">Transmembrane</keyword>
<evidence type="ECO:0000256" key="1">
    <source>
        <dbReference type="ARBA" id="ARBA00004141"/>
    </source>
</evidence>
<dbReference type="PANTHER" id="PTHR11040">
    <property type="entry name" value="ZINC/IRON TRANSPORTER"/>
    <property type="match status" value="1"/>
</dbReference>
<evidence type="ECO:0000256" key="5">
    <source>
        <dbReference type="SAM" id="MobiDB-lite"/>
    </source>
</evidence>
<evidence type="ECO:0000313" key="7">
    <source>
        <dbReference type="Proteomes" id="UP000694867"/>
    </source>
</evidence>
<dbReference type="PANTHER" id="PTHR11040:SF140">
    <property type="entry name" value="ZRT (ZRT), IRT- (IRT-) LIKE PROTEIN TRANSPORTER"/>
    <property type="match status" value="1"/>
</dbReference>
<dbReference type="GO" id="GO:0005886">
    <property type="term" value="C:plasma membrane"/>
    <property type="evidence" value="ECO:0007669"/>
    <property type="project" value="TreeGrafter"/>
</dbReference>
<feature type="transmembrane region" description="Helical" evidence="6">
    <location>
        <begin position="267"/>
        <end position="290"/>
    </location>
</feature>
<feature type="transmembrane region" description="Helical" evidence="6">
    <location>
        <begin position="235"/>
        <end position="252"/>
    </location>
</feature>
<feature type="compositionally biased region" description="Basic and acidic residues" evidence="5">
    <location>
        <begin position="165"/>
        <end position="183"/>
    </location>
</feature>
<keyword evidence="3 6" id="KW-1133">Transmembrane helix</keyword>
<accession>A0AAJ7L6D9</accession>
<keyword evidence="4 6" id="KW-0472">Membrane</keyword>
<proteinExistence type="predicted"/>
<reference evidence="8" key="1">
    <citation type="submission" date="2025-08" db="UniProtKB">
        <authorList>
            <consortium name="RefSeq"/>
        </authorList>
    </citation>
    <scope>IDENTIFICATION</scope>
</reference>
<feature type="transmembrane region" description="Helical" evidence="6">
    <location>
        <begin position="358"/>
        <end position="380"/>
    </location>
</feature>
<feature type="region of interest" description="Disordered" evidence="5">
    <location>
        <begin position="165"/>
        <end position="213"/>
    </location>
</feature>
<protein>
    <submittedName>
        <fullName evidence="8">Uncharacterized protein LOC100900151</fullName>
    </submittedName>
</protein>
<gene>
    <name evidence="8" type="primary">LOC100900151</name>
</gene>
<dbReference type="GO" id="GO:0005385">
    <property type="term" value="F:zinc ion transmembrane transporter activity"/>
    <property type="evidence" value="ECO:0007669"/>
    <property type="project" value="TreeGrafter"/>
</dbReference>
<feature type="transmembrane region" description="Helical" evidence="6">
    <location>
        <begin position="75"/>
        <end position="97"/>
    </location>
</feature>
<evidence type="ECO:0000256" key="2">
    <source>
        <dbReference type="ARBA" id="ARBA00022692"/>
    </source>
</evidence>
<dbReference type="KEGG" id="goe:100900151"/>
<dbReference type="InterPro" id="IPR003689">
    <property type="entry name" value="ZIP"/>
</dbReference>
<name>A0AAJ7L6D9_9ACAR</name>
<evidence type="ECO:0000313" key="8">
    <source>
        <dbReference type="RefSeq" id="XP_018495445.1"/>
    </source>
</evidence>
<evidence type="ECO:0000256" key="3">
    <source>
        <dbReference type="ARBA" id="ARBA00022989"/>
    </source>
</evidence>